<dbReference type="NCBIfam" id="TIGR04183">
    <property type="entry name" value="Por_Secre_tail"/>
    <property type="match status" value="1"/>
</dbReference>
<keyword evidence="2" id="KW-1133">Transmembrane helix</keyword>
<dbReference type="AlphaFoldDB" id="A0A098LUG1"/>
<keyword evidence="2" id="KW-0812">Transmembrane</keyword>
<dbReference type="InterPro" id="IPR026444">
    <property type="entry name" value="Secre_tail"/>
</dbReference>
<name>A0A098LUG1_9FLAO</name>
<dbReference type="RefSeq" id="WP_045372282.1">
    <property type="nucleotide sequence ID" value="NZ_BBNY01000068.1"/>
</dbReference>
<evidence type="ECO:0000256" key="1">
    <source>
        <dbReference type="ARBA" id="ARBA00022729"/>
    </source>
</evidence>
<dbReference type="Pfam" id="PF18962">
    <property type="entry name" value="Por_Secre_tail"/>
    <property type="match status" value="1"/>
</dbReference>
<protein>
    <recommendedName>
        <fullName evidence="3">Secretion system C-terminal sorting domain-containing protein</fullName>
    </recommendedName>
</protein>
<keyword evidence="5" id="KW-1185">Reference proteome</keyword>
<feature type="domain" description="Secretion system C-terminal sorting" evidence="3">
    <location>
        <begin position="591"/>
        <end position="660"/>
    </location>
</feature>
<feature type="transmembrane region" description="Helical" evidence="2">
    <location>
        <begin position="21"/>
        <end position="40"/>
    </location>
</feature>
<evidence type="ECO:0000313" key="4">
    <source>
        <dbReference type="EMBL" id="GAL90042.1"/>
    </source>
</evidence>
<keyword evidence="1" id="KW-0732">Signal</keyword>
<reference evidence="5" key="1">
    <citation type="journal article" date="2014" name="Genome Announc.">
        <title>Draft Genome Sequence of Marine Flavobacterium Jejuia pallidilutea Strain 11shimoA1 and Pigmentation Mutants.</title>
        <authorList>
            <person name="Takatani N."/>
            <person name="Nakanishi M."/>
            <person name="Meirelles P."/>
            <person name="Mino S."/>
            <person name="Suda W."/>
            <person name="Oshima K."/>
            <person name="Hattori M."/>
            <person name="Ohkuma M."/>
            <person name="Hosokawa M."/>
            <person name="Miyashita K."/>
            <person name="Thompson F.L."/>
            <person name="Niwa A."/>
            <person name="Sawabe T."/>
            <person name="Sawabe T."/>
        </authorList>
    </citation>
    <scope>NUCLEOTIDE SEQUENCE [LARGE SCALE GENOMIC DNA]</scope>
    <source>
        <strain evidence="5">JCM 19538</strain>
    </source>
</reference>
<dbReference type="Proteomes" id="UP000030184">
    <property type="component" value="Unassembled WGS sequence"/>
</dbReference>
<evidence type="ECO:0000259" key="3">
    <source>
        <dbReference type="Pfam" id="PF18962"/>
    </source>
</evidence>
<dbReference type="OrthoDB" id="2582440at2"/>
<proteinExistence type="predicted"/>
<organism evidence="4 5">
    <name type="scientific">Jejuia pallidilutea</name>
    <dbReference type="NCBI Taxonomy" id="504487"/>
    <lineage>
        <taxon>Bacteria</taxon>
        <taxon>Pseudomonadati</taxon>
        <taxon>Bacteroidota</taxon>
        <taxon>Flavobacteriia</taxon>
        <taxon>Flavobacteriales</taxon>
        <taxon>Flavobacteriaceae</taxon>
        <taxon>Jejuia</taxon>
    </lineage>
</organism>
<keyword evidence="2" id="KW-0472">Membrane</keyword>
<comment type="caution">
    <text evidence="4">The sequence shown here is derived from an EMBL/GenBank/DDBJ whole genome shotgun (WGS) entry which is preliminary data.</text>
</comment>
<sequence length="663" mass="72987">MGPILSILTAFRNNGKKSAYFTCKYISVLALFLLCGFSGFSQDLYVDNDSYLYARDVVVFVNNDIRLETPTSNIFMRGDAQLVQNTDIKNSDLGELSIYQNQTTGVYEYNFWCSPVGVSDTSFNANVDFNGSNIHDPVDHTDLTNVVSVPYGFIGNSYNGTTNQLATYWMFTLISAGGYNGWTQILNTGNAAAGYGFTLKGSPNPNNVLDFRGRPNNGDISIECLFTGVDADPSSGPTHQVETLTGNPYPSALDLKLFLTDGFGSTAPTGTNNRNILNGEAFFWEQKPVGSHNLADYEGGYSVYTPGDPTNLSDNGSYAIAPFVNYNFNGSVNGTTTGNTQNFADNNARRYAAIGQGFIVSSLDNGGAPGGGTAVFNNAMRLYLAEDSTTGGNGSVFAKNSAKAKSEENEKSEVIAMSHNGVNYQEIINNPITIPEIRIHTKIDNTFYRESVIAFREGTPNNNTYNRFFDGRNYEGGLTRDAYLLSDDKELVIKSINYSEDTKIPLGLKTNKNNTPFEISIFSLEAVPENVSIYIHDKLNNSYTNVINNTFTIVLNEGTYNDRFEITFSKQNVLHTETISIRDFIVFENKTQSQLEIVNPKRLNINKVMLYDVSGKEILNKTINTSKDKTVISTKHLSAGMYIVSIKITDNQTLNKKVIISGN</sequence>
<evidence type="ECO:0000313" key="5">
    <source>
        <dbReference type="Proteomes" id="UP000030184"/>
    </source>
</evidence>
<gene>
    <name evidence="4" type="ORF">JCM19538_782</name>
</gene>
<evidence type="ECO:0000256" key="2">
    <source>
        <dbReference type="SAM" id="Phobius"/>
    </source>
</evidence>
<dbReference type="EMBL" id="BBNY01000068">
    <property type="protein sequence ID" value="GAL90042.1"/>
    <property type="molecule type" value="Genomic_DNA"/>
</dbReference>
<accession>A0A098LUG1</accession>